<keyword evidence="1" id="KW-0732">Signal</keyword>
<evidence type="ECO:0000313" key="2">
    <source>
        <dbReference type="EMBL" id="AKJ08168.1"/>
    </source>
</evidence>
<dbReference type="AlphaFoldDB" id="A0AAC8QII6"/>
<gene>
    <name evidence="2" type="ORF">AA314_09794</name>
    <name evidence="3" type="ORF">ATI61_107599</name>
</gene>
<dbReference type="EMBL" id="QUMU01000007">
    <property type="protein sequence ID" value="REG29902.1"/>
    <property type="molecule type" value="Genomic_DNA"/>
</dbReference>
<sequence>MSHVSKLLLLSCLACAFACTVPTIDELEAEADAAGRPYYSCNSDHKCPTGSVCFEERCIRTADLACIPGERVACGTDEGVCKKGSRLCGAEGTYGSCEEEVAPSFEKCDYEDNDCDGRVDRWDAIKLSGSHDLGSSVAAVAVDRASVSKPHALLVVTVEDRSLLIRTRTADGVVSLAQKLSPSGPDVSLLSPVLVADKDVVALAWVERTYVIGSGNPATHSVYLALLNGEGKLTSGAPLRIPYGSTQPDLKRLTIAMNRNAILVLVTTTGPSPAGGPGFVQQLWSVTVARSLQATTLSRAEPMANPSDDFGPHATANGTADSFLVAHDHGGTRRVMSISNGGSLSLSPVALGALDEFTHSPFLVPAEGTRLDFTLYYVRNVGGVDARTSDFSSVTYTADPVLLTSSTLKSHPERIERMRMAVRPGERKPSLALWASREAVSGKRFLYLVGLSPAGLVEDVKPRAVAPDPDFGEEPVIMPDTSRFLFYHHSPSLTAVPAVGGPSELYVQPFCGL</sequence>
<evidence type="ECO:0000313" key="3">
    <source>
        <dbReference type="EMBL" id="REG29902.1"/>
    </source>
</evidence>
<evidence type="ECO:0008006" key="6">
    <source>
        <dbReference type="Google" id="ProtNLM"/>
    </source>
</evidence>
<dbReference type="RefSeq" id="WP_047861004.1">
    <property type="nucleotide sequence ID" value="NZ_CP011509.1"/>
</dbReference>
<dbReference type="EMBL" id="CP011509">
    <property type="protein sequence ID" value="AKJ08168.1"/>
    <property type="molecule type" value="Genomic_DNA"/>
</dbReference>
<reference evidence="3 5" key="2">
    <citation type="submission" date="2018-08" db="EMBL/GenBank/DDBJ databases">
        <title>Genomic Encyclopedia of Archaeal and Bacterial Type Strains, Phase II (KMG-II): from individual species to whole genera.</title>
        <authorList>
            <person name="Goeker M."/>
        </authorList>
    </citation>
    <scope>NUCLEOTIDE SEQUENCE [LARGE SCALE GENOMIC DNA]</scope>
    <source>
        <strain evidence="3 5">DSM 2261</strain>
    </source>
</reference>
<dbReference type="KEGG" id="age:AA314_09794"/>
<feature type="chain" id="PRO_5041947999" description="Lipoprotein" evidence="1">
    <location>
        <begin position="17"/>
        <end position="513"/>
    </location>
</feature>
<accession>A0AAC8QII6</accession>
<organism evidence="2 4">
    <name type="scientific">Archangium gephyra</name>
    <dbReference type="NCBI Taxonomy" id="48"/>
    <lineage>
        <taxon>Bacteria</taxon>
        <taxon>Pseudomonadati</taxon>
        <taxon>Myxococcota</taxon>
        <taxon>Myxococcia</taxon>
        <taxon>Myxococcales</taxon>
        <taxon>Cystobacterineae</taxon>
        <taxon>Archangiaceae</taxon>
        <taxon>Archangium</taxon>
    </lineage>
</organism>
<feature type="signal peptide" evidence="1">
    <location>
        <begin position="1"/>
        <end position="16"/>
    </location>
</feature>
<evidence type="ECO:0000256" key="1">
    <source>
        <dbReference type="SAM" id="SignalP"/>
    </source>
</evidence>
<name>A0AAC8QII6_9BACT</name>
<evidence type="ECO:0000313" key="5">
    <source>
        <dbReference type="Proteomes" id="UP000256345"/>
    </source>
</evidence>
<proteinExistence type="predicted"/>
<dbReference type="Proteomes" id="UP000256345">
    <property type="component" value="Unassembled WGS sequence"/>
</dbReference>
<keyword evidence="5" id="KW-1185">Reference proteome</keyword>
<dbReference type="Proteomes" id="UP000035579">
    <property type="component" value="Chromosome"/>
</dbReference>
<reference evidence="2 4" key="1">
    <citation type="submission" date="2015-05" db="EMBL/GenBank/DDBJ databases">
        <title>Genome assembly of Archangium gephyra DSM 2261.</title>
        <authorList>
            <person name="Sharma G."/>
            <person name="Subramanian S."/>
        </authorList>
    </citation>
    <scope>NUCLEOTIDE SEQUENCE [LARGE SCALE GENOMIC DNA]</scope>
    <source>
        <strain evidence="2 4">DSM 2261</strain>
    </source>
</reference>
<protein>
    <recommendedName>
        <fullName evidence="6">Lipoprotein</fullName>
    </recommendedName>
</protein>
<evidence type="ECO:0000313" key="4">
    <source>
        <dbReference type="Proteomes" id="UP000035579"/>
    </source>
</evidence>